<dbReference type="RefSeq" id="XP_024578516.1">
    <property type="nucleotide sequence ID" value="XM_024727995.1"/>
</dbReference>
<dbReference type="AlphaFoldDB" id="A0A0N7L5Q7"/>
<accession>A0A0N7L5Q7</accession>
<protein>
    <submittedName>
        <fullName evidence="1">Uncharacterized protein</fullName>
    </submittedName>
</protein>
<reference evidence="2" key="1">
    <citation type="submission" date="2014-09" db="EMBL/GenBank/DDBJ databases">
        <authorList>
            <person name="Sharma Rahul"/>
            <person name="Thines Marco"/>
        </authorList>
    </citation>
    <scope>NUCLEOTIDE SEQUENCE [LARGE SCALE GENOMIC DNA]</scope>
</reference>
<dbReference type="GeneID" id="36407501"/>
<dbReference type="Proteomes" id="UP000054928">
    <property type="component" value="Unassembled WGS sequence"/>
</dbReference>
<sequence length="49" mass="5569">MKDEMVALVDIDSDRELGVLADEAQRWQMASENDSKDCNFKNVRIVEPG</sequence>
<dbReference type="EMBL" id="CCYD01000610">
    <property type="protein sequence ID" value="CEG42147.1"/>
    <property type="molecule type" value="Genomic_DNA"/>
</dbReference>
<organism evidence="1 2">
    <name type="scientific">Plasmopara halstedii</name>
    <name type="common">Downy mildew of sunflower</name>
    <dbReference type="NCBI Taxonomy" id="4781"/>
    <lineage>
        <taxon>Eukaryota</taxon>
        <taxon>Sar</taxon>
        <taxon>Stramenopiles</taxon>
        <taxon>Oomycota</taxon>
        <taxon>Peronosporomycetes</taxon>
        <taxon>Peronosporales</taxon>
        <taxon>Peronosporaceae</taxon>
        <taxon>Plasmopara</taxon>
    </lineage>
</organism>
<proteinExistence type="predicted"/>
<keyword evidence="2" id="KW-1185">Reference proteome</keyword>
<name>A0A0N7L5Q7_PLAHL</name>
<evidence type="ECO:0000313" key="2">
    <source>
        <dbReference type="Proteomes" id="UP000054928"/>
    </source>
</evidence>
<evidence type="ECO:0000313" key="1">
    <source>
        <dbReference type="EMBL" id="CEG42147.1"/>
    </source>
</evidence>